<evidence type="ECO:0008006" key="3">
    <source>
        <dbReference type="Google" id="ProtNLM"/>
    </source>
</evidence>
<organism evidence="1 2">
    <name type="scientific">Roseiarcus fermentans</name>
    <dbReference type="NCBI Taxonomy" id="1473586"/>
    <lineage>
        <taxon>Bacteria</taxon>
        <taxon>Pseudomonadati</taxon>
        <taxon>Pseudomonadota</taxon>
        <taxon>Alphaproteobacteria</taxon>
        <taxon>Hyphomicrobiales</taxon>
        <taxon>Roseiarcaceae</taxon>
        <taxon>Roseiarcus</taxon>
    </lineage>
</organism>
<proteinExistence type="predicted"/>
<dbReference type="SUPFAM" id="SSF56300">
    <property type="entry name" value="Metallo-dependent phosphatases"/>
    <property type="match status" value="1"/>
</dbReference>
<evidence type="ECO:0000313" key="1">
    <source>
        <dbReference type="EMBL" id="RBP03784.1"/>
    </source>
</evidence>
<sequence length="421" mass="45804">MAARPVSDEFLKQVVAEVEVAVAKGHAPPGAMPPPGARSAVQVVAAARKLSQAHPVTRWLKIAEQRGLYRIGPTPVELRDAAFWRRRAKTLADELAGSNHLLAQVAGLVDRPLDPPKWALPAAKASGKSSRAVGLLQISDVHGGEIVRANEVAGLNAYDLDVCAARLKRLYEAAARILPRWSADCRLEGVYVALNGDLVSGDIHDELRRTNALTAQEQVWFVADRNAAGIELLAEAFGRVVVVVTPGNHGRSTIKTNAKTTAALNYDTMIGEALRRHFAGDRRVTVVVSPSRDAIYEILGWRVLQTHGDEGGGGGQGFAGPVLPIVRKNRMMEFVSAQTRDFFDIVLTGHYHLSTNPTRKHFGNGSVVGYSEFARQIRAEPEPPMQWLLLVTERWGVRERLPIVLEDPRAAAPSPSSPAKR</sequence>
<reference evidence="1 2" key="1">
    <citation type="submission" date="2018-06" db="EMBL/GenBank/DDBJ databases">
        <title>Genomic Encyclopedia of Type Strains, Phase IV (KMG-IV): sequencing the most valuable type-strain genomes for metagenomic binning, comparative biology and taxonomic classification.</title>
        <authorList>
            <person name="Goeker M."/>
        </authorList>
    </citation>
    <scope>NUCLEOTIDE SEQUENCE [LARGE SCALE GENOMIC DNA]</scope>
    <source>
        <strain evidence="1 2">DSM 24875</strain>
    </source>
</reference>
<dbReference type="Proteomes" id="UP000253529">
    <property type="component" value="Unassembled WGS sequence"/>
</dbReference>
<dbReference type="AlphaFoldDB" id="A0A366END6"/>
<dbReference type="InterPro" id="IPR029052">
    <property type="entry name" value="Metallo-depent_PP-like"/>
</dbReference>
<evidence type="ECO:0000313" key="2">
    <source>
        <dbReference type="Proteomes" id="UP000253529"/>
    </source>
</evidence>
<keyword evidence="2" id="KW-1185">Reference proteome</keyword>
<dbReference type="EMBL" id="QNRK01000042">
    <property type="protein sequence ID" value="RBP03784.1"/>
    <property type="molecule type" value="Genomic_DNA"/>
</dbReference>
<comment type="caution">
    <text evidence="1">The sequence shown here is derived from an EMBL/GenBank/DDBJ whole genome shotgun (WGS) entry which is preliminary data.</text>
</comment>
<name>A0A366END6_9HYPH</name>
<gene>
    <name evidence="1" type="ORF">DFR50_14232</name>
</gene>
<protein>
    <recommendedName>
        <fullName evidence="3">Calcineurin-like phosphoesterase family protein</fullName>
    </recommendedName>
</protein>
<accession>A0A366END6</accession>
<dbReference type="RefSeq" id="WP_170153407.1">
    <property type="nucleotide sequence ID" value="NZ_QNRK01000042.1"/>
</dbReference>